<dbReference type="AlphaFoldDB" id="A0A5P8WHT6"/>
<keyword evidence="1" id="KW-0547">Nucleotide-binding</keyword>
<name>A0A5P8WHT6_9NOSO</name>
<proteinExistence type="predicted"/>
<protein>
    <submittedName>
        <fullName evidence="1">Branched-chain amino acid transport ATP-binding protein LivF</fullName>
    </submittedName>
</protein>
<accession>A0A5P8WHT6</accession>
<dbReference type="KEGG" id="nsh:GXM_09635"/>
<dbReference type="GO" id="GO:0005524">
    <property type="term" value="F:ATP binding"/>
    <property type="evidence" value="ECO:0007669"/>
    <property type="project" value="UniProtKB-KW"/>
</dbReference>
<dbReference type="Proteomes" id="UP000326678">
    <property type="component" value="Chromosome Gxm2"/>
</dbReference>
<evidence type="ECO:0000313" key="1">
    <source>
        <dbReference type="EMBL" id="QFS52141.1"/>
    </source>
</evidence>
<dbReference type="EMBL" id="CP045227">
    <property type="protein sequence ID" value="QFS52141.1"/>
    <property type="molecule type" value="Genomic_DNA"/>
</dbReference>
<keyword evidence="1" id="KW-0067">ATP-binding</keyword>
<reference evidence="1 2" key="1">
    <citation type="submission" date="2019-10" db="EMBL/GenBank/DDBJ databases">
        <title>Genomic and transcriptomic insights into the perfect genentic adaptation of a filamentous nitrogen-fixing cyanobacterium to rice fields.</title>
        <authorList>
            <person name="Chen Z."/>
        </authorList>
    </citation>
    <scope>NUCLEOTIDE SEQUENCE [LARGE SCALE GENOMIC DNA]</scope>
    <source>
        <strain evidence="1">CCNUC1</strain>
    </source>
</reference>
<organism evidence="1 2">
    <name type="scientific">Nostoc sphaeroides CCNUC1</name>
    <dbReference type="NCBI Taxonomy" id="2653204"/>
    <lineage>
        <taxon>Bacteria</taxon>
        <taxon>Bacillati</taxon>
        <taxon>Cyanobacteriota</taxon>
        <taxon>Cyanophyceae</taxon>
        <taxon>Nostocales</taxon>
        <taxon>Nostocaceae</taxon>
        <taxon>Nostoc</taxon>
    </lineage>
</organism>
<keyword evidence="2" id="KW-1185">Reference proteome</keyword>
<gene>
    <name evidence="1" type="ORF">GXM_09635</name>
</gene>
<sequence length="48" mass="5854">MQLGFKSPLQNLTLRLLYETLRERSGEITNYELRITNYELRITNYFKL</sequence>
<evidence type="ECO:0000313" key="2">
    <source>
        <dbReference type="Proteomes" id="UP000326678"/>
    </source>
</evidence>